<keyword evidence="8 10" id="KW-0411">Iron-sulfur</keyword>
<evidence type="ECO:0000256" key="9">
    <source>
        <dbReference type="ARBA" id="ARBA00023239"/>
    </source>
</evidence>
<keyword evidence="2 10" id="KW-0004">4Fe-4S</keyword>
<dbReference type="SFLD" id="SFLDF00407">
    <property type="entry name" value="phosphomethylpyrimidine_syntha"/>
    <property type="match status" value="1"/>
</dbReference>
<dbReference type="NCBIfam" id="NF009895">
    <property type="entry name" value="PRK13352.1"/>
    <property type="match status" value="1"/>
</dbReference>
<dbReference type="UniPathway" id="UPA00060"/>
<dbReference type="PANTHER" id="PTHR30557">
    <property type="entry name" value="THIAMINE BIOSYNTHESIS PROTEIN THIC"/>
    <property type="match status" value="1"/>
</dbReference>
<keyword evidence="6 10" id="KW-0784">Thiamine biosynthesis</keyword>
<dbReference type="GO" id="GO:0008270">
    <property type="term" value="F:zinc ion binding"/>
    <property type="evidence" value="ECO:0007669"/>
    <property type="project" value="UniProtKB-UniRule"/>
</dbReference>
<comment type="caution">
    <text evidence="10">Lacks conserved residue(s) required for the propagation of feature annotation.</text>
</comment>
<dbReference type="SFLD" id="SFLDS00113">
    <property type="entry name" value="Radical_SAM_Phosphomethylpyrim"/>
    <property type="match status" value="1"/>
</dbReference>
<feature type="binding site" evidence="10">
    <location>
        <position position="427"/>
    </location>
    <ligand>
        <name>[4Fe-4S] cluster</name>
        <dbReference type="ChEBI" id="CHEBI:49883"/>
        <note>4Fe-4S-S-AdoMet</note>
    </ligand>
</feature>
<feature type="binding site" evidence="10">
    <location>
        <position position="175"/>
    </location>
    <ligand>
        <name>substrate</name>
    </ligand>
</feature>
<evidence type="ECO:0000256" key="6">
    <source>
        <dbReference type="ARBA" id="ARBA00022977"/>
    </source>
</evidence>
<sequence>MTVLNLIGLWCDKMTQISDARKGILTEEMKHVAKIENVSEDFILKSIAEGTIVIPGNVNRDIEAAGIGAGLRTKVNATVGTSTDIVNFDEEVQKAKIAIDHGADCLMELSIGGDLDEIRRRVLDMSPLPVGSVPVYQASIESIREHGSVIDMTEDDLFNAIEKQAKDGIDFMAIHSSINIETLTRLKRQGRVTGLVSRGGSFMSGWIVENEKENPLYSNFDYVLEIAKEHDVVLSLANGMRAGSIADSTDRAQIQELIILGELIDRSREAGVQCMIEGPGHIPINEIPTNVMIQKKMCSNAPFYMLGPIVCDVAPGYDHIVSAIGAASSAKAGADFICYVTPAEHLALPNPDDVREGVIATKIGAYAGDLATGQIDGSQDLAMAEARKNLDWEGQYSCAMFPEAARAKRDQRPPEEEDTCTMCGNYCAVKIVNEWLDKSDSDLIK</sequence>
<evidence type="ECO:0000313" key="12">
    <source>
        <dbReference type="Proteomes" id="UP000199506"/>
    </source>
</evidence>
<keyword evidence="5 10" id="KW-0862">Zinc</keyword>
<dbReference type="STRING" id="190974.SAMN05216439_1490"/>
<reference evidence="11 12" key="1">
    <citation type="submission" date="2016-10" db="EMBL/GenBank/DDBJ databases">
        <authorList>
            <person name="de Groot N.N."/>
        </authorList>
    </citation>
    <scope>NUCLEOTIDE SEQUENCE [LARGE SCALE GENOMIC DNA]</scope>
    <source>
        <strain evidence="11 12">DSM 11978</strain>
    </source>
</reference>
<dbReference type="NCBIfam" id="TIGR00190">
    <property type="entry name" value="thiC"/>
    <property type="match status" value="1"/>
</dbReference>
<evidence type="ECO:0000256" key="4">
    <source>
        <dbReference type="ARBA" id="ARBA00022723"/>
    </source>
</evidence>
<dbReference type="Gene3D" id="3.20.20.540">
    <property type="entry name" value="Radical SAM ThiC family, central domain"/>
    <property type="match status" value="1"/>
</dbReference>
<protein>
    <recommendedName>
        <fullName evidence="10">Phosphomethylpyrimidine synthase</fullName>
        <ecNumber evidence="10">4.1.99.17</ecNumber>
    </recommendedName>
    <alternativeName>
        <fullName evidence="10">Hydroxymethylpyrimidine phosphate synthase</fullName>
        <shortName evidence="10">HMP-P synthase</shortName>
        <shortName evidence="10">HMP-phosphate synthase</shortName>
        <shortName evidence="10">HMPP synthase</shortName>
    </alternativeName>
    <alternativeName>
        <fullName evidence="10">Thiamine biosynthesis protein ThiC</fullName>
    </alternativeName>
</protein>
<feature type="binding site" evidence="10">
    <location>
        <position position="304"/>
    </location>
    <ligand>
        <name>substrate</name>
    </ligand>
</feature>
<dbReference type="EC" id="4.1.99.17" evidence="10"/>
<dbReference type="PANTHER" id="PTHR30557:SF1">
    <property type="entry name" value="PHOSPHOMETHYLPYRIMIDINE SYNTHASE, CHLOROPLASTIC"/>
    <property type="match status" value="1"/>
</dbReference>
<dbReference type="EMBL" id="FOAK01000005">
    <property type="protein sequence ID" value="SEK79695.1"/>
    <property type="molecule type" value="Genomic_DNA"/>
</dbReference>
<keyword evidence="4 10" id="KW-0479">Metal-binding</keyword>
<feature type="binding site" evidence="10">
    <location>
        <position position="277"/>
    </location>
    <ligand>
        <name>substrate</name>
    </ligand>
</feature>
<dbReference type="GO" id="GO:0009229">
    <property type="term" value="P:thiamine diphosphate biosynthetic process"/>
    <property type="evidence" value="ECO:0007669"/>
    <property type="project" value="UniProtKB-UniRule"/>
</dbReference>
<comment type="pathway">
    <text evidence="10">Cofactor biosynthesis; thiamine diphosphate biosynthesis.</text>
</comment>
<dbReference type="HAMAP" id="MF_00089">
    <property type="entry name" value="ThiC"/>
    <property type="match status" value="1"/>
</dbReference>
<keyword evidence="7 10" id="KW-0408">Iron</keyword>
<feature type="binding site" evidence="10">
    <location>
        <position position="420"/>
    </location>
    <ligand>
        <name>[4Fe-4S] cluster</name>
        <dbReference type="ChEBI" id="CHEBI:49883"/>
        <note>4Fe-4S-S-AdoMet</note>
    </ligand>
</feature>
<evidence type="ECO:0000256" key="3">
    <source>
        <dbReference type="ARBA" id="ARBA00022691"/>
    </source>
</evidence>
<evidence type="ECO:0000256" key="8">
    <source>
        <dbReference type="ARBA" id="ARBA00023014"/>
    </source>
</evidence>
<feature type="binding site" evidence="10">
    <location>
        <position position="345"/>
    </location>
    <ligand>
        <name>Zn(2+)</name>
        <dbReference type="ChEBI" id="CHEBI:29105"/>
    </ligand>
</feature>
<dbReference type="FunFam" id="3.20.20.540:FF:000001">
    <property type="entry name" value="Phosphomethylpyrimidine synthase"/>
    <property type="match status" value="1"/>
</dbReference>
<feature type="binding site" evidence="10">
    <location>
        <position position="136"/>
    </location>
    <ligand>
        <name>substrate</name>
    </ligand>
</feature>
<feature type="binding site" evidence="10">
    <location>
        <begin position="238"/>
        <end position="241"/>
    </location>
    <ligand>
        <name>substrate</name>
    </ligand>
</feature>
<comment type="catalytic activity">
    <reaction evidence="10">
        <text>5-amino-1-(5-phospho-beta-D-ribosyl)imidazole + S-adenosyl-L-methionine = 4-amino-2-methyl-5-(phosphooxymethyl)pyrimidine + CO + 5'-deoxyadenosine + formate + L-methionine + 3 H(+)</text>
        <dbReference type="Rhea" id="RHEA:24840"/>
        <dbReference type="ChEBI" id="CHEBI:15378"/>
        <dbReference type="ChEBI" id="CHEBI:15740"/>
        <dbReference type="ChEBI" id="CHEBI:17245"/>
        <dbReference type="ChEBI" id="CHEBI:17319"/>
        <dbReference type="ChEBI" id="CHEBI:57844"/>
        <dbReference type="ChEBI" id="CHEBI:58354"/>
        <dbReference type="ChEBI" id="CHEBI:59789"/>
        <dbReference type="ChEBI" id="CHEBI:137981"/>
        <dbReference type="EC" id="4.1.99.17"/>
    </reaction>
</comment>
<accession>A0A1H7K1D1</accession>
<evidence type="ECO:0000256" key="2">
    <source>
        <dbReference type="ARBA" id="ARBA00022485"/>
    </source>
</evidence>
<dbReference type="GO" id="GO:0070284">
    <property type="term" value="F:phosphomethylpyrimidine synthase activity"/>
    <property type="evidence" value="ECO:0007669"/>
    <property type="project" value="UniProtKB-EC"/>
</dbReference>
<proteinExistence type="inferred from homology"/>
<evidence type="ECO:0000256" key="7">
    <source>
        <dbReference type="ARBA" id="ARBA00023004"/>
    </source>
</evidence>
<dbReference type="SFLD" id="SFLDG01114">
    <property type="entry name" value="phosphomethylpyrimidine_syntha"/>
    <property type="match status" value="1"/>
</dbReference>
<keyword evidence="9 10" id="KW-0456">Lyase</keyword>
<name>A0A1H7K1D1_9EURY</name>
<dbReference type="InterPro" id="IPR037509">
    <property type="entry name" value="ThiC"/>
</dbReference>
<comment type="function">
    <text evidence="1 10">Catalyzes the synthesis of the hydroxymethylpyrimidine phosphate (HMP-P) moiety of thiamine from aminoimidazole ribotide (AIR) in a radical S-adenosyl-L-methionine (SAM)-dependent reaction.</text>
</comment>
<feature type="binding site" evidence="10">
    <location>
        <position position="107"/>
    </location>
    <ligand>
        <name>substrate</name>
    </ligand>
</feature>
<gene>
    <name evidence="10" type="primary">thiC</name>
    <name evidence="11" type="ORF">SAMN05216439_1490</name>
</gene>
<comment type="similarity">
    <text evidence="10">Belongs to the ThiC family.</text>
</comment>
<comment type="cofactor">
    <cofactor evidence="10">
        <name>[4Fe-4S] cluster</name>
        <dbReference type="ChEBI" id="CHEBI:49883"/>
    </cofactor>
    <text evidence="10">Binds 1 [4Fe-4S] cluster per subunit. The cluster is coordinated with 3 cysteines and an exchangeable S-adenosyl-L-methionine.</text>
</comment>
<feature type="binding site" evidence="10">
    <location>
        <position position="423"/>
    </location>
    <ligand>
        <name>[4Fe-4S] cluster</name>
        <dbReference type="ChEBI" id="CHEBI:49883"/>
        <note>4Fe-4S-S-AdoMet</note>
    </ligand>
</feature>
<feature type="binding site" evidence="10">
    <location>
        <begin position="197"/>
        <end position="199"/>
    </location>
    <ligand>
        <name>substrate</name>
    </ligand>
</feature>
<dbReference type="InterPro" id="IPR038521">
    <property type="entry name" value="ThiC/Bza_core_dom"/>
</dbReference>
<dbReference type="GO" id="GO:0009228">
    <property type="term" value="P:thiamine biosynthetic process"/>
    <property type="evidence" value="ECO:0007669"/>
    <property type="project" value="UniProtKB-UniRule"/>
</dbReference>
<dbReference type="Proteomes" id="UP000199506">
    <property type="component" value="Unassembled WGS sequence"/>
</dbReference>
<dbReference type="Pfam" id="PF01964">
    <property type="entry name" value="ThiC_Rad_SAM"/>
    <property type="match status" value="1"/>
</dbReference>
<keyword evidence="3 10" id="KW-0949">S-adenosyl-L-methionine</keyword>
<organism evidence="11 12">
    <name type="scientific">Methanobrevibacter gottschalkii</name>
    <dbReference type="NCBI Taxonomy" id="190974"/>
    <lineage>
        <taxon>Archaea</taxon>
        <taxon>Methanobacteriati</taxon>
        <taxon>Methanobacteriota</taxon>
        <taxon>Methanomada group</taxon>
        <taxon>Methanobacteria</taxon>
        <taxon>Methanobacteriales</taxon>
        <taxon>Methanobacteriaceae</taxon>
        <taxon>Methanobrevibacter</taxon>
    </lineage>
</organism>
<evidence type="ECO:0000256" key="1">
    <source>
        <dbReference type="ARBA" id="ARBA00003175"/>
    </source>
</evidence>
<dbReference type="AlphaFoldDB" id="A0A1H7K1D1"/>
<evidence type="ECO:0000256" key="5">
    <source>
        <dbReference type="ARBA" id="ARBA00022833"/>
    </source>
</evidence>
<dbReference type="GO" id="GO:0051539">
    <property type="term" value="F:4 iron, 4 sulfur cluster binding"/>
    <property type="evidence" value="ECO:0007669"/>
    <property type="project" value="UniProtKB-KW"/>
</dbReference>
<evidence type="ECO:0000313" key="11">
    <source>
        <dbReference type="EMBL" id="SEK79695.1"/>
    </source>
</evidence>
<dbReference type="InterPro" id="IPR002817">
    <property type="entry name" value="ThiC/BzaA/B"/>
</dbReference>
<feature type="binding site" evidence="10">
    <location>
        <position position="281"/>
    </location>
    <ligand>
        <name>Zn(2+)</name>
        <dbReference type="ChEBI" id="CHEBI:29105"/>
    </ligand>
</feature>
<evidence type="ECO:0000256" key="10">
    <source>
        <dbReference type="HAMAP-Rule" id="MF_00089"/>
    </source>
</evidence>